<dbReference type="Pfam" id="PF07713">
    <property type="entry name" value="DUF1604"/>
    <property type="match status" value="1"/>
</dbReference>
<dbReference type="AlphaFoldDB" id="A0A8X6X285"/>
<comment type="caution">
    <text evidence="4">The sequence shown here is derived from an EMBL/GenBank/DDBJ whole genome shotgun (WGS) entry which is preliminary data.</text>
</comment>
<gene>
    <name evidence="4" type="primary">GPATCH1</name>
    <name evidence="4" type="ORF">TNIN_326581</name>
</gene>
<protein>
    <submittedName>
        <fullName evidence="4">G patch domain-containing protein 1</fullName>
    </submittedName>
</protein>
<sequence length="838" mass="94157">MDEDDDDYISYGTPLPEIEEESVLRKKAARELEVRDERGRQRFHGAFTGGFSAGYFNTVGTKEGWAPSTFISSRDKKEKAYKSQNPEDFMDEEDFGEFGIATRRIHTTSKFQDSLSSTSTNKRKFSEVDSVIPGEAPLKDIVKPVQESIGIKILNKLGWKLGQGIGPRIKKPVTTVKVYGCALPDTIESEEDDPFAQSYTFAPEDTEAQIYKPKDNVFGIGYSGLSKESVLSVHNDTLTTTKSWLKKDKKKLAISGQAFGVGAFEDDDEDIYSKDDMSQYDFSDLDPKGSSQTSKETKNRQHHVSSNSILDGFCLASNPASVKKYYSPPELPPHYKPLQSSKTRVITTTEPQFKSRHSMSAGDRSTLLGERKFQSLPSAAEKKTSVVKPLDENLHKNLSGSKHSFCPFPGDEVKQKRYEEYLKLKDLGDTAQLVQPSSMTEWEKQQELEEFAKAAFIYKPLSAVLSAKFESRSHLDIEHEVMDALAKARKENVKKVEEKRKLVGLHNRKTFEWHPASLLCKRFNVPNPYPNSSEVSGSQKSKSLFDHISFDIRKTDMHEQISHSPAKSIPEKVPISERPDSEASQKPNQENISDNPFMTPINKTESASDQLTETGRPPIDFFKDIFENSSSDEEDVTQIEKISSESPPRTENSEKESDVAATSHETNVVSDQKCNSDISTSNQKSFGETKKAGFGVFANLDLDALNQRGPKIKQSSSENIEIKNDVIDISKSPVNENNKTNDASNIQIENQSLQDDFYGPELPPDYNESPVSNSSKCVTKKHSKHKSKHKHKHHKYKSKKKKKKHSSRKSSDDSSFDSDEDLPPKVVIEKIKKLLNGK</sequence>
<name>A0A8X6X285_9ARAC</name>
<feature type="compositionally biased region" description="Polar residues" evidence="2">
    <location>
        <begin position="584"/>
        <end position="613"/>
    </location>
</feature>
<dbReference type="EMBL" id="BMAV01004436">
    <property type="protein sequence ID" value="GFY44832.1"/>
    <property type="molecule type" value="Genomic_DNA"/>
</dbReference>
<organism evidence="4 5">
    <name type="scientific">Trichonephila inaurata madagascariensis</name>
    <dbReference type="NCBI Taxonomy" id="2747483"/>
    <lineage>
        <taxon>Eukaryota</taxon>
        <taxon>Metazoa</taxon>
        <taxon>Ecdysozoa</taxon>
        <taxon>Arthropoda</taxon>
        <taxon>Chelicerata</taxon>
        <taxon>Arachnida</taxon>
        <taxon>Araneae</taxon>
        <taxon>Araneomorphae</taxon>
        <taxon>Entelegynae</taxon>
        <taxon>Araneoidea</taxon>
        <taxon>Nephilidae</taxon>
        <taxon>Trichonephila</taxon>
        <taxon>Trichonephila inaurata</taxon>
    </lineage>
</organism>
<dbReference type="GO" id="GO:0003723">
    <property type="term" value="F:RNA binding"/>
    <property type="evidence" value="ECO:0007669"/>
    <property type="project" value="TreeGrafter"/>
</dbReference>
<feature type="region of interest" description="Disordered" evidence="2">
    <location>
        <begin position="558"/>
        <end position="686"/>
    </location>
</feature>
<dbReference type="Pfam" id="PF26093">
    <property type="entry name" value="HTH_TGH"/>
    <property type="match status" value="1"/>
</dbReference>
<feature type="compositionally biased region" description="Basic residues" evidence="2">
    <location>
        <begin position="778"/>
        <end position="808"/>
    </location>
</feature>
<accession>A0A8X6X285</accession>
<evidence type="ECO:0000313" key="5">
    <source>
        <dbReference type="Proteomes" id="UP000886998"/>
    </source>
</evidence>
<dbReference type="GO" id="GO:0006397">
    <property type="term" value="P:mRNA processing"/>
    <property type="evidence" value="ECO:0007669"/>
    <property type="project" value="InterPro"/>
</dbReference>
<dbReference type="PANTHER" id="PTHR13384">
    <property type="entry name" value="G PATCH DOMAIN-CONTAINING PROTEIN 1"/>
    <property type="match status" value="1"/>
</dbReference>
<feature type="region of interest" description="Disordered" evidence="2">
    <location>
        <begin position="755"/>
        <end position="826"/>
    </location>
</feature>
<evidence type="ECO:0000256" key="2">
    <source>
        <dbReference type="SAM" id="MobiDB-lite"/>
    </source>
</evidence>
<feature type="domain" description="G-patch" evidence="3">
    <location>
        <begin position="146"/>
        <end position="166"/>
    </location>
</feature>
<evidence type="ECO:0000313" key="4">
    <source>
        <dbReference type="EMBL" id="GFY44832.1"/>
    </source>
</evidence>
<feature type="compositionally biased region" description="Polar residues" evidence="2">
    <location>
        <begin position="640"/>
        <end position="650"/>
    </location>
</feature>
<feature type="compositionally biased region" description="Polar residues" evidence="2">
    <location>
        <begin position="663"/>
        <end position="686"/>
    </location>
</feature>
<dbReference type="PROSITE" id="PS50174">
    <property type="entry name" value="G_PATCH"/>
    <property type="match status" value="1"/>
</dbReference>
<comment type="similarity">
    <text evidence="1">Belongs to the GPATCH1 family.</text>
</comment>
<feature type="compositionally biased region" description="Basic and acidic residues" evidence="2">
    <location>
        <begin position="574"/>
        <end position="583"/>
    </location>
</feature>
<proteinExistence type="inferred from homology"/>
<feature type="region of interest" description="Disordered" evidence="2">
    <location>
        <begin position="278"/>
        <end position="304"/>
    </location>
</feature>
<dbReference type="Proteomes" id="UP000886998">
    <property type="component" value="Unassembled WGS sequence"/>
</dbReference>
<dbReference type="InterPro" id="IPR000467">
    <property type="entry name" value="G_patch_dom"/>
</dbReference>
<dbReference type="GO" id="GO:0005634">
    <property type="term" value="C:nucleus"/>
    <property type="evidence" value="ECO:0007669"/>
    <property type="project" value="TreeGrafter"/>
</dbReference>
<reference evidence="4" key="1">
    <citation type="submission" date="2020-08" db="EMBL/GenBank/DDBJ databases">
        <title>Multicomponent nature underlies the extraordinary mechanical properties of spider dragline silk.</title>
        <authorList>
            <person name="Kono N."/>
            <person name="Nakamura H."/>
            <person name="Mori M."/>
            <person name="Yoshida Y."/>
            <person name="Ohtoshi R."/>
            <person name="Malay A.D."/>
            <person name="Moran D.A.P."/>
            <person name="Tomita M."/>
            <person name="Numata K."/>
            <person name="Arakawa K."/>
        </authorList>
    </citation>
    <scope>NUCLEOTIDE SEQUENCE</scope>
</reference>
<dbReference type="InterPro" id="IPR011666">
    <property type="entry name" value="DUF1604"/>
</dbReference>
<evidence type="ECO:0000259" key="3">
    <source>
        <dbReference type="PROSITE" id="PS50174"/>
    </source>
</evidence>
<keyword evidence="5" id="KW-1185">Reference proteome</keyword>
<dbReference type="OrthoDB" id="20507at2759"/>
<evidence type="ECO:0000256" key="1">
    <source>
        <dbReference type="ARBA" id="ARBA00008600"/>
    </source>
</evidence>
<dbReference type="PANTHER" id="PTHR13384:SF19">
    <property type="entry name" value="G PATCH DOMAIN-CONTAINING PROTEIN 1"/>
    <property type="match status" value="1"/>
</dbReference>